<dbReference type="InterPro" id="IPR010158">
    <property type="entry name" value="Amidase_Cbmase"/>
</dbReference>
<dbReference type="EMBL" id="CP001843">
    <property type="protein sequence ID" value="AEF86658.1"/>
    <property type="molecule type" value="Genomic_DNA"/>
</dbReference>
<dbReference type="STRING" id="545694.TREPR_0424"/>
<dbReference type="GO" id="GO:0046872">
    <property type="term" value="F:metal ion binding"/>
    <property type="evidence" value="ECO:0007669"/>
    <property type="project" value="UniProtKB-KW"/>
</dbReference>
<feature type="binding site" evidence="3">
    <location>
        <position position="81"/>
    </location>
    <ligand>
        <name>Zn(2+)</name>
        <dbReference type="ChEBI" id="CHEBI:29105"/>
        <label>1</label>
    </ligand>
</feature>
<keyword evidence="5" id="KW-1185">Reference proteome</keyword>
<organism evidence="4 5">
    <name type="scientific">Treponema primitia (strain ATCC BAA-887 / DSM 12427 / ZAS-2)</name>
    <dbReference type="NCBI Taxonomy" id="545694"/>
    <lineage>
        <taxon>Bacteria</taxon>
        <taxon>Pseudomonadati</taxon>
        <taxon>Spirochaetota</taxon>
        <taxon>Spirochaetia</taxon>
        <taxon>Spirochaetales</taxon>
        <taxon>Treponemataceae</taxon>
        <taxon>Treponema</taxon>
    </lineage>
</organism>
<evidence type="ECO:0000256" key="3">
    <source>
        <dbReference type="PIRSR" id="PIRSR001235-1"/>
    </source>
</evidence>
<dbReference type="Proteomes" id="UP000009223">
    <property type="component" value="Chromosome"/>
</dbReference>
<feature type="binding site" evidence="3">
    <location>
        <position position="127"/>
    </location>
    <ligand>
        <name>Zn(2+)</name>
        <dbReference type="ChEBI" id="CHEBI:29105"/>
        <label>2</label>
    </ligand>
</feature>
<dbReference type="NCBIfam" id="TIGR01879">
    <property type="entry name" value="hydantase"/>
    <property type="match status" value="1"/>
</dbReference>
<dbReference type="Gene3D" id="3.30.70.360">
    <property type="match status" value="1"/>
</dbReference>
<dbReference type="OrthoDB" id="9808195at2"/>
<gene>
    <name evidence="4" type="ordered locus">TREPR_0424</name>
</gene>
<dbReference type="Gene3D" id="3.40.630.10">
    <property type="entry name" value="Zn peptidases"/>
    <property type="match status" value="1"/>
</dbReference>
<dbReference type="PIRSF" id="PIRSF001235">
    <property type="entry name" value="Amidase_carbamoylase"/>
    <property type="match status" value="1"/>
</dbReference>
<reference evidence="5" key="1">
    <citation type="submission" date="2009-12" db="EMBL/GenBank/DDBJ databases">
        <title>Complete sequence of Treponema primitia strain ZAS-2.</title>
        <authorList>
            <person name="Tetu S.G."/>
            <person name="Matson E."/>
            <person name="Ren Q."/>
            <person name="Seshadri R."/>
            <person name="Elbourne L."/>
            <person name="Hassan K.A."/>
            <person name="Durkin A."/>
            <person name="Radune D."/>
            <person name="Mohamoud Y."/>
            <person name="Shay R."/>
            <person name="Jin S."/>
            <person name="Zhang X."/>
            <person name="Lucey K."/>
            <person name="Ballor N.R."/>
            <person name="Ottesen E."/>
            <person name="Rosenthal R."/>
            <person name="Allen A."/>
            <person name="Leadbetter J.R."/>
            <person name="Paulsen I.T."/>
        </authorList>
    </citation>
    <scope>NUCLEOTIDE SEQUENCE [LARGE SCALE GENOMIC DNA]</scope>
    <source>
        <strain evidence="5">ATCC BAA-887 / DSM 12427 / ZAS-2</strain>
    </source>
</reference>
<dbReference type="NCBIfam" id="NF006771">
    <property type="entry name" value="PRK09290.1-5"/>
    <property type="match status" value="1"/>
</dbReference>
<evidence type="ECO:0000256" key="2">
    <source>
        <dbReference type="ARBA" id="ARBA00022801"/>
    </source>
</evidence>
<keyword evidence="2 4" id="KW-0378">Hydrolase</keyword>
<feature type="binding site" evidence="3">
    <location>
        <position position="92"/>
    </location>
    <ligand>
        <name>Zn(2+)</name>
        <dbReference type="ChEBI" id="CHEBI:29105"/>
        <label>2</label>
    </ligand>
</feature>
<dbReference type="InterPro" id="IPR036264">
    <property type="entry name" value="Bact_exopeptidase_dim_dom"/>
</dbReference>
<dbReference type="KEGG" id="tpi:TREPR_0424"/>
<evidence type="ECO:0000313" key="4">
    <source>
        <dbReference type="EMBL" id="AEF86658.1"/>
    </source>
</evidence>
<dbReference type="CDD" id="cd03884">
    <property type="entry name" value="M20_bAS"/>
    <property type="match status" value="1"/>
</dbReference>
<dbReference type="AlphaFoldDB" id="F5YM80"/>
<dbReference type="GO" id="GO:0016813">
    <property type="term" value="F:hydrolase activity, acting on carbon-nitrogen (but not peptide) bonds, in linear amidines"/>
    <property type="evidence" value="ECO:0007669"/>
    <property type="project" value="InterPro"/>
</dbReference>
<dbReference type="InterPro" id="IPR002933">
    <property type="entry name" value="Peptidase_M20"/>
</dbReference>
<keyword evidence="3" id="KW-0479">Metal-binding</keyword>
<protein>
    <submittedName>
        <fullName evidence="4">N-carbamyl-L-cysteine amidohydrolase</fullName>
    </submittedName>
</protein>
<dbReference type="PANTHER" id="PTHR32494">
    <property type="entry name" value="ALLANTOATE DEIMINASE-RELATED"/>
    <property type="match status" value="1"/>
</dbReference>
<dbReference type="PANTHER" id="PTHR32494:SF5">
    <property type="entry name" value="ALLANTOATE AMIDOHYDROLASE"/>
    <property type="match status" value="1"/>
</dbReference>
<evidence type="ECO:0000313" key="5">
    <source>
        <dbReference type="Proteomes" id="UP000009223"/>
    </source>
</evidence>
<comment type="cofactor">
    <cofactor evidence="3">
        <name>Zn(2+)</name>
        <dbReference type="ChEBI" id="CHEBI:29105"/>
    </cofactor>
    <text evidence="3">Binds 2 Zn(2+) ions per subunit.</text>
</comment>
<feature type="binding site" evidence="3">
    <location>
        <position position="190"/>
    </location>
    <ligand>
        <name>Zn(2+)</name>
        <dbReference type="ChEBI" id="CHEBI:29105"/>
        <label>1</label>
    </ligand>
</feature>
<proteinExistence type="inferred from homology"/>
<dbReference type="RefSeq" id="WP_015709589.1">
    <property type="nucleotide sequence ID" value="NC_015578.1"/>
</dbReference>
<feature type="binding site" evidence="3">
    <location>
        <position position="92"/>
    </location>
    <ligand>
        <name>Zn(2+)</name>
        <dbReference type="ChEBI" id="CHEBI:29105"/>
        <label>1</label>
    </ligand>
</feature>
<feature type="binding site" evidence="3">
    <location>
        <position position="379"/>
    </location>
    <ligand>
        <name>Zn(2+)</name>
        <dbReference type="ChEBI" id="CHEBI:29105"/>
        <label>2</label>
    </ligand>
</feature>
<sequence length="407" mass="45112">MFTCGKDRVKDKIESFAKFGDTGKGGITRFSLSPEAIAARKEFIKRMEALGIQTVTDDMANMYATAPGTDSSLPRIVLASHLDSVRNGGNYDGILGVITALEVVETIVRDKIPHRHPITAMVWTNEEGSLYPPAMMSSGVICKKFEKATVLKSKSVEGKTFGEALEASGFAGSESNRLNPQDYCAMLELHIEQGPIMEAEKKQIGVVDGVLGMFNYRISAYGQSDHAGTTPMSFRRDALLAAADAIKYIHTELDKLAKDIVYTTGEIVLHPNVHTVIPDFVEFSLDVRHWDPAILEKALEVVKNIPKEIDKCEIKYKEAWSRKRVSFKPELVDLVEKNAKELGYSYMRIHSGPGHDAQYVADLLPTTMIFVPSKDGHSHCEEEFTSVEEAWQGINVALNTIIDIDKQ</sequence>
<dbReference type="Pfam" id="PF01546">
    <property type="entry name" value="Peptidase_M20"/>
    <property type="match status" value="1"/>
</dbReference>
<reference evidence="4 5" key="2">
    <citation type="journal article" date="2011" name="ISME J.">
        <title>RNA-seq reveals cooperative metabolic interactions between two termite-gut spirochete species in co-culture.</title>
        <authorList>
            <person name="Rosenthal A.Z."/>
            <person name="Matson E.G."/>
            <person name="Eldar A."/>
            <person name="Leadbetter J.R."/>
        </authorList>
    </citation>
    <scope>NUCLEOTIDE SEQUENCE [LARGE SCALE GENOMIC DNA]</scope>
    <source>
        <strain evidence="5">ATCC BAA-887 / DSM 12427 / ZAS-2</strain>
    </source>
</reference>
<keyword evidence="3" id="KW-0862">Zinc</keyword>
<dbReference type="SUPFAM" id="SSF53187">
    <property type="entry name" value="Zn-dependent exopeptidases"/>
    <property type="match status" value="1"/>
</dbReference>
<dbReference type="HOGENOM" id="CLU_024588_2_1_12"/>
<evidence type="ECO:0000256" key="1">
    <source>
        <dbReference type="ARBA" id="ARBA00006153"/>
    </source>
</evidence>
<comment type="similarity">
    <text evidence="1">Belongs to the peptidase M20 family.</text>
</comment>
<dbReference type="eggNOG" id="COG0624">
    <property type="taxonomic scope" value="Bacteria"/>
</dbReference>
<name>F5YM80_TREPZ</name>
<dbReference type="SUPFAM" id="SSF55031">
    <property type="entry name" value="Bacterial exopeptidase dimerisation domain"/>
    <property type="match status" value="1"/>
</dbReference>
<accession>F5YM80</accession>